<dbReference type="Gene3D" id="3.30.70.2820">
    <property type="match status" value="1"/>
</dbReference>
<dbReference type="VEuPathDB" id="VectorBase:AARA21_010757"/>
<dbReference type="GO" id="GO:0006272">
    <property type="term" value="P:leading strand elongation"/>
    <property type="evidence" value="ECO:0007669"/>
    <property type="project" value="TreeGrafter"/>
</dbReference>
<evidence type="ECO:0000259" key="14">
    <source>
        <dbReference type="Pfam" id="PF00136"/>
    </source>
</evidence>
<dbReference type="GO" id="GO:0003682">
    <property type="term" value="F:chromatin binding"/>
    <property type="evidence" value="ECO:0007669"/>
    <property type="project" value="TreeGrafter"/>
</dbReference>
<proteinExistence type="inferred from homology"/>
<dbReference type="GO" id="GO:0000166">
    <property type="term" value="F:nucleotide binding"/>
    <property type="evidence" value="ECO:0007669"/>
    <property type="project" value="InterPro"/>
</dbReference>
<evidence type="ECO:0000259" key="15">
    <source>
        <dbReference type="Pfam" id="PF03104"/>
    </source>
</evidence>
<feature type="region of interest" description="Disordered" evidence="13">
    <location>
        <begin position="338"/>
        <end position="359"/>
    </location>
</feature>
<feature type="domain" description="Zinc finger DNA-directed DNA polymerase family B alpha" evidence="16">
    <location>
        <begin position="1339"/>
        <end position="1520"/>
    </location>
</feature>
<dbReference type="RefSeq" id="XP_040156142.1">
    <property type="nucleotide sequence ID" value="XM_040300208.1"/>
</dbReference>
<organism evidence="18 19">
    <name type="scientific">Anopheles arabiensis</name>
    <name type="common">Mosquito</name>
    <dbReference type="NCBI Taxonomy" id="7173"/>
    <lineage>
        <taxon>Eukaryota</taxon>
        <taxon>Metazoa</taxon>
        <taxon>Ecdysozoa</taxon>
        <taxon>Arthropoda</taxon>
        <taxon>Hexapoda</taxon>
        <taxon>Insecta</taxon>
        <taxon>Pterygota</taxon>
        <taxon>Neoptera</taxon>
        <taxon>Endopterygota</taxon>
        <taxon>Diptera</taxon>
        <taxon>Nematocera</taxon>
        <taxon>Culicoidea</taxon>
        <taxon>Culicidae</taxon>
        <taxon>Anophelinae</taxon>
        <taxon>Anopheles</taxon>
    </lineage>
</organism>
<keyword evidence="19" id="KW-1185">Reference proteome</keyword>
<dbReference type="InterPro" id="IPR042087">
    <property type="entry name" value="DNA_pol_B_thumb"/>
</dbReference>
<keyword evidence="9 12" id="KW-0239">DNA-directed DNA polymerase</keyword>
<keyword evidence="10 12" id="KW-0238">DNA-binding</keyword>
<comment type="similarity">
    <text evidence="2 12">Belongs to the DNA polymerase type-B family.</text>
</comment>
<dbReference type="Pfam" id="PF00136">
    <property type="entry name" value="DNA_pol_B"/>
    <property type="match status" value="1"/>
</dbReference>
<dbReference type="Gene3D" id="3.30.420.10">
    <property type="entry name" value="Ribonuclease H-like superfamily/Ribonuclease H"/>
    <property type="match status" value="1"/>
</dbReference>
<evidence type="ECO:0000256" key="11">
    <source>
        <dbReference type="ARBA" id="ARBA00023242"/>
    </source>
</evidence>
<evidence type="ECO:0000259" key="16">
    <source>
        <dbReference type="Pfam" id="PF08996"/>
    </source>
</evidence>
<dbReference type="CDD" id="cd05776">
    <property type="entry name" value="DNA_polB_alpha_exo"/>
    <property type="match status" value="1"/>
</dbReference>
<keyword evidence="5 12" id="KW-0235">DNA replication</keyword>
<evidence type="ECO:0000259" key="17">
    <source>
        <dbReference type="Pfam" id="PF12254"/>
    </source>
</evidence>
<keyword evidence="11" id="KW-0539">Nucleus</keyword>
<feature type="domain" description="DNA polymerase alpha catalytic subunit N-terminal" evidence="17">
    <location>
        <begin position="25"/>
        <end position="87"/>
    </location>
</feature>
<feature type="compositionally biased region" description="Low complexity" evidence="13">
    <location>
        <begin position="167"/>
        <end position="179"/>
    </location>
</feature>
<evidence type="ECO:0000256" key="3">
    <source>
        <dbReference type="ARBA" id="ARBA00022679"/>
    </source>
</evidence>
<dbReference type="FunFam" id="3.30.420.10:FF:000151">
    <property type="entry name" value="DNA polymerase"/>
    <property type="match status" value="1"/>
</dbReference>
<comment type="catalytic activity">
    <reaction evidence="12">
        <text>DNA(n) + a 2'-deoxyribonucleoside 5'-triphosphate = DNA(n+1) + diphosphate</text>
        <dbReference type="Rhea" id="RHEA:22508"/>
        <dbReference type="Rhea" id="RHEA-COMP:17339"/>
        <dbReference type="Rhea" id="RHEA-COMP:17340"/>
        <dbReference type="ChEBI" id="CHEBI:33019"/>
        <dbReference type="ChEBI" id="CHEBI:61560"/>
        <dbReference type="ChEBI" id="CHEBI:173112"/>
        <dbReference type="EC" id="2.7.7.7"/>
    </reaction>
</comment>
<dbReference type="SUPFAM" id="SSF53098">
    <property type="entry name" value="Ribonuclease H-like"/>
    <property type="match status" value="1"/>
</dbReference>
<dbReference type="Pfam" id="PF12254">
    <property type="entry name" value="DNA_pol_alpha_N"/>
    <property type="match status" value="1"/>
</dbReference>
<evidence type="ECO:0000256" key="9">
    <source>
        <dbReference type="ARBA" id="ARBA00022932"/>
    </source>
</evidence>
<dbReference type="Gene3D" id="1.10.132.60">
    <property type="entry name" value="DNA polymerase family B, C-terminal domain"/>
    <property type="match status" value="1"/>
</dbReference>
<dbReference type="CDD" id="cd05532">
    <property type="entry name" value="POLBc_alpha"/>
    <property type="match status" value="1"/>
</dbReference>
<dbReference type="InterPro" id="IPR006134">
    <property type="entry name" value="DNA-dir_DNA_pol_B_multi_dom"/>
</dbReference>
<keyword evidence="8" id="KW-0862">Zinc</keyword>
<keyword evidence="4 12" id="KW-0548">Nucleotidyltransferase</keyword>
<dbReference type="InterPro" id="IPR038256">
    <property type="entry name" value="Pol_alpha_znc_sf"/>
</dbReference>
<dbReference type="EC" id="2.7.7.7" evidence="12"/>
<dbReference type="InterPro" id="IPR036397">
    <property type="entry name" value="RNaseH_sf"/>
</dbReference>
<evidence type="ECO:0000256" key="2">
    <source>
        <dbReference type="ARBA" id="ARBA00005755"/>
    </source>
</evidence>
<evidence type="ECO:0000256" key="7">
    <source>
        <dbReference type="ARBA" id="ARBA00022771"/>
    </source>
</evidence>
<dbReference type="FunFam" id="1.10.287.690:FF:000003">
    <property type="entry name" value="DNA polymerase"/>
    <property type="match status" value="1"/>
</dbReference>
<evidence type="ECO:0000256" key="13">
    <source>
        <dbReference type="SAM" id="MobiDB-lite"/>
    </source>
</evidence>
<dbReference type="Pfam" id="PF03104">
    <property type="entry name" value="DNA_pol_B_exo1"/>
    <property type="match status" value="1"/>
</dbReference>
<reference evidence="18" key="1">
    <citation type="submission" date="2022-08" db="UniProtKB">
        <authorList>
            <consortium name="EnsemblMetazoa"/>
        </authorList>
    </citation>
    <scope>IDENTIFICATION</scope>
    <source>
        <strain evidence="18">Dongola</strain>
    </source>
</reference>
<dbReference type="NCBIfam" id="TIGR00592">
    <property type="entry name" value="pol2"/>
    <property type="match status" value="1"/>
</dbReference>
<feature type="domain" description="DNA-directed DNA polymerase family B exonuclease" evidence="15">
    <location>
        <begin position="536"/>
        <end position="765"/>
    </location>
</feature>
<dbReference type="InterPro" id="IPR006172">
    <property type="entry name" value="DNA-dir_DNA_pol_B"/>
</dbReference>
<evidence type="ECO:0000256" key="4">
    <source>
        <dbReference type="ARBA" id="ARBA00022695"/>
    </source>
</evidence>
<dbReference type="GO" id="GO:0008270">
    <property type="term" value="F:zinc ion binding"/>
    <property type="evidence" value="ECO:0007669"/>
    <property type="project" value="UniProtKB-KW"/>
</dbReference>
<feature type="region of interest" description="Disordered" evidence="13">
    <location>
        <begin position="871"/>
        <end position="894"/>
    </location>
</feature>
<dbReference type="PROSITE" id="PS00116">
    <property type="entry name" value="DNA_POLYMERASE_B"/>
    <property type="match status" value="1"/>
</dbReference>
<dbReference type="GO" id="GO:0003688">
    <property type="term" value="F:DNA replication origin binding"/>
    <property type="evidence" value="ECO:0007669"/>
    <property type="project" value="TreeGrafter"/>
</dbReference>
<dbReference type="Gene3D" id="1.10.3200.20">
    <property type="entry name" value="DNA Polymerase alpha, zinc finger"/>
    <property type="match status" value="1"/>
</dbReference>
<dbReference type="EnsemblMetazoa" id="AARA007008-RA">
    <property type="protein sequence ID" value="AARA007008-PA"/>
    <property type="gene ID" value="AARA007008"/>
</dbReference>
<dbReference type="CTD" id="136027545"/>
<evidence type="ECO:0000256" key="10">
    <source>
        <dbReference type="ARBA" id="ARBA00023125"/>
    </source>
</evidence>
<dbReference type="SUPFAM" id="SSF56672">
    <property type="entry name" value="DNA/RNA polymerases"/>
    <property type="match status" value="1"/>
</dbReference>
<dbReference type="PANTHER" id="PTHR45861:SF1">
    <property type="entry name" value="DNA POLYMERASE ALPHA CATALYTIC SUBUNIT"/>
    <property type="match status" value="1"/>
</dbReference>
<dbReference type="InterPro" id="IPR023211">
    <property type="entry name" value="DNA_pol_palm_dom_sf"/>
</dbReference>
<keyword evidence="7" id="KW-0863">Zinc-finger</keyword>
<evidence type="ECO:0000256" key="8">
    <source>
        <dbReference type="ARBA" id="ARBA00022833"/>
    </source>
</evidence>
<dbReference type="GO" id="GO:0033554">
    <property type="term" value="P:cellular response to stress"/>
    <property type="evidence" value="ECO:0007669"/>
    <property type="project" value="UniProtKB-ARBA"/>
</dbReference>
<dbReference type="VEuPathDB" id="VectorBase:AARA007008"/>
<dbReference type="InterPro" id="IPR024647">
    <property type="entry name" value="DNA_pol_a_cat_su_N"/>
</dbReference>
<dbReference type="InterPro" id="IPR015088">
    <property type="entry name" value="Znf_DNA-dir_DNA_pol_B_alpha"/>
</dbReference>
<feature type="compositionally biased region" description="Basic and acidic residues" evidence="13">
    <location>
        <begin position="293"/>
        <end position="303"/>
    </location>
</feature>
<feature type="compositionally biased region" description="Low complexity" evidence="13">
    <location>
        <begin position="386"/>
        <end position="396"/>
    </location>
</feature>
<dbReference type="GO" id="GO:0005658">
    <property type="term" value="C:alpha DNA polymerase:primase complex"/>
    <property type="evidence" value="ECO:0007669"/>
    <property type="project" value="TreeGrafter"/>
</dbReference>
<feature type="region of interest" description="Disordered" evidence="13">
    <location>
        <begin position="375"/>
        <end position="396"/>
    </location>
</feature>
<accession>A0A182I0C9</accession>
<feature type="compositionally biased region" description="Basic residues" evidence="13">
    <location>
        <begin position="101"/>
        <end position="111"/>
    </location>
</feature>
<feature type="compositionally biased region" description="Low complexity" evidence="13">
    <location>
        <begin position="267"/>
        <end position="282"/>
    </location>
</feature>
<dbReference type="InterPro" id="IPR017964">
    <property type="entry name" value="DNA-dir_DNA_pol_B_CS"/>
</dbReference>
<dbReference type="Pfam" id="PF08996">
    <property type="entry name" value="zf-DNA_Pol"/>
    <property type="match status" value="1"/>
</dbReference>
<dbReference type="GO" id="GO:0003887">
    <property type="term" value="F:DNA-directed DNA polymerase activity"/>
    <property type="evidence" value="ECO:0007669"/>
    <property type="project" value="UniProtKB-KW"/>
</dbReference>
<dbReference type="InterPro" id="IPR045846">
    <property type="entry name" value="POLBc_alpha"/>
</dbReference>
<evidence type="ECO:0000313" key="18">
    <source>
        <dbReference type="EnsemblMetazoa" id="AARA007008-PA"/>
    </source>
</evidence>
<dbReference type="Gene3D" id="1.10.287.690">
    <property type="entry name" value="Helix hairpin bin"/>
    <property type="match status" value="1"/>
</dbReference>
<feature type="compositionally biased region" description="Polar residues" evidence="13">
    <location>
        <begin position="306"/>
        <end position="316"/>
    </location>
</feature>
<dbReference type="GO" id="GO:1902975">
    <property type="term" value="P:mitotic DNA replication initiation"/>
    <property type="evidence" value="ECO:0007669"/>
    <property type="project" value="InterPro"/>
</dbReference>
<dbReference type="FunFam" id="1.10.132.60:FF:000004">
    <property type="entry name" value="DNA polymerase"/>
    <property type="match status" value="1"/>
</dbReference>
<evidence type="ECO:0000256" key="12">
    <source>
        <dbReference type="RuleBase" id="RU000442"/>
    </source>
</evidence>
<feature type="compositionally biased region" description="Gly residues" evidence="13">
    <location>
        <begin position="871"/>
        <end position="881"/>
    </location>
</feature>
<dbReference type="Gene3D" id="2.40.50.730">
    <property type="match status" value="1"/>
</dbReference>
<feature type="region of interest" description="Disordered" evidence="13">
    <location>
        <begin position="82"/>
        <end position="205"/>
    </location>
</feature>
<dbReference type="InterPro" id="IPR006133">
    <property type="entry name" value="DNA-dir_DNA_pol_B_exonuc"/>
</dbReference>
<evidence type="ECO:0000256" key="5">
    <source>
        <dbReference type="ARBA" id="ARBA00022705"/>
    </source>
</evidence>
<keyword evidence="3 12" id="KW-0808">Transferase</keyword>
<evidence type="ECO:0000256" key="6">
    <source>
        <dbReference type="ARBA" id="ARBA00022723"/>
    </source>
</evidence>
<dbReference type="GO" id="GO:0006273">
    <property type="term" value="P:lagging strand elongation"/>
    <property type="evidence" value="ECO:0007669"/>
    <property type="project" value="TreeGrafter"/>
</dbReference>
<dbReference type="GO" id="GO:0003697">
    <property type="term" value="F:single-stranded DNA binding"/>
    <property type="evidence" value="ECO:0007669"/>
    <property type="project" value="TreeGrafter"/>
</dbReference>
<evidence type="ECO:0000313" key="19">
    <source>
        <dbReference type="Proteomes" id="UP000075840"/>
    </source>
</evidence>
<evidence type="ECO:0000256" key="1">
    <source>
        <dbReference type="ARBA" id="ARBA00004123"/>
    </source>
</evidence>
<dbReference type="PRINTS" id="PR00106">
    <property type="entry name" value="DNAPOLB"/>
</dbReference>
<protein>
    <recommendedName>
        <fullName evidence="12">DNA polymerase</fullName>
        <ecNumber evidence="12">2.7.7.7</ecNumber>
    </recommendedName>
</protein>
<dbReference type="InterPro" id="IPR043502">
    <property type="entry name" value="DNA/RNA_pol_sf"/>
</dbReference>
<comment type="subcellular location">
    <subcellularLocation>
        <location evidence="1">Nucleus</location>
    </subcellularLocation>
</comment>
<dbReference type="KEGG" id="aara:120896227"/>
<dbReference type="InterPro" id="IPR012337">
    <property type="entry name" value="RNaseH-like_sf"/>
</dbReference>
<sequence>MCDSPGSEQRSKRRRIDKHGRFAALERLKKVKEVGTKNKYEVDEIENVYDEVDEKEYAKIVNERMHDDWVEDDDGLGYVENGREIFDEDELDPLTSGSRSASKKGAKGKKRVRDDPGHSQSGPVTGRKSLKNYFNREQAPKTKVEDDDALADILGEIKSENGGAGEADGSSENGAGSSSGRKEIRPLQRATKTAPVKPKELTAEEEMKRYMANLSKNLKRSEKKAAVVEEDSDEEMLKNLMAESEGKPAGKKPPATQKTATLIKQEAPQPAVVAAATSAPPTIKQEPMTQPEPRTEEVKELVKAEPSSQEQLGGSTVESHFLDDMDDDFAEMANVGEQVEGGPNKADDKKAEPAEQEEEIPKNLLNAWDSIFSGIEDGGKKGGTETGETGVEASGEAECSTETMKFWFWDAWNDPNKCQGELYLFGRIAAGNGRDFQSICVHVQNVDRCMYLLARETHTETGAPVSMLDVYNEFCNDISTKLNITKYRTKVVTKSFAYTSATSSLQVPVTAEYLEVRYSAKLAAPPLDKRYRTIAHIFGANTNVVEQFLLERKVKGPCWMELRNTTPRETKSSWCKREVTVPDISCVTLATDAAATVTPPPLVFCSINVRSTLRNSANEIVMITMLVNDRFSLAQPPPNPPFTRQYCGVTRPTNTVWPLNFNPADCKAKVTKCESERTLLSWFLSTFQVIDPDLVVTFDSEDFQLDLICQRLMTTKMALWSRIGRLKVKSLASRRVGDFFVGRMICDVKTSAEELIRSRSYDLNTLCAEVLKIGEGERRDVLLDEIPAMYEQADSLVQLVGLTMQDNFYTLRLMCELNALPLALQITQIAGNLMNRTLHGGRAERNEFLLLHAFHEKDYILPDKVGFQAGGGGGGQKNGKGGGEEPAAAEKRKPKNKAAYAGGLVLDPIKGFYDKFVLLMDFNSLYPSIIQEYNICFTTVLPPAVGEGQEGPDPDGDTALLEPTILATNEIGILPRQIRKLVESRRAVKQLMKASDLSPELAMQYNIRQMALKLTANSLYGCLGYTRSRFYAQHLASLITLKGREILMNTKSIVERMNYQVIYGDTDSIMVSTNITDYEQVYRIGASIKQHVNKAYRCLELDVDGIYKYLLLLKKKKYAAVSISKKADGAFVCTQELKGLDIVRRDWSRIAVLAGNMILAQILSDAPMDERIENIHLRLEKLKDDLVAGTLSLQLLEITKQLTRSLNEYGDAGQLPHVQVAQRMNKQRNRNYKRGDMVNYIICQDGTSAAAMKRAYHIDEIRDPANADLLKVDVEYYLAQQIHPVVFRICEPLDGTDACRLALCLGLDPKKYRTMVSGGGGGGGPDGGQYQDGESLIKTAAERYRLCHRFEFTCVACKGKNPVASGFRPSAGGRHRSVFERCANEEGGAVCTAAPVQYLPAIVNELTLAVRADIRRFYQRWMVCDNPICNANTRMYSHVAAKNNPYCLLCRKGLLVLQYSETDLYNQLCYYLYMFDLEQYSPKLTKALPPDIRNMYNRLKETVERFQQRSKYGVVNLSNFYMEYAIPAPKQPEKLGEPVKYLYPARDVAAKLAKRLDTADVAAAGDTVKSEPMDRKTSLLHEKLIQWKLYLS</sequence>
<feature type="region of interest" description="Disordered" evidence="13">
    <location>
        <begin position="242"/>
        <end position="316"/>
    </location>
</feature>
<keyword evidence="6" id="KW-0479">Metal-binding</keyword>
<dbReference type="Proteomes" id="UP000075840">
    <property type="component" value="Unassembled WGS sequence"/>
</dbReference>
<dbReference type="GeneID" id="120896227"/>
<dbReference type="EMBL" id="APCN01002064">
    <property type="status" value="NOT_ANNOTATED_CDS"/>
    <property type="molecule type" value="Genomic_DNA"/>
</dbReference>
<feature type="domain" description="DNA-directed DNA polymerase family B multifunctional" evidence="14">
    <location>
        <begin position="833"/>
        <end position="1292"/>
    </location>
</feature>
<dbReference type="PANTHER" id="PTHR45861">
    <property type="entry name" value="DNA POLYMERASE ALPHA CATALYTIC SUBUNIT"/>
    <property type="match status" value="1"/>
</dbReference>
<dbReference type="Gene3D" id="6.10.10.100">
    <property type="match status" value="1"/>
</dbReference>
<name>A0A182I0C9_ANOAR</name>
<dbReference type="SMART" id="SM00486">
    <property type="entry name" value="POLBc"/>
    <property type="match status" value="1"/>
</dbReference>
<dbReference type="Gene3D" id="3.90.1600.10">
    <property type="entry name" value="Palm domain of DNA polymerase"/>
    <property type="match status" value="1"/>
</dbReference>